<dbReference type="SMART" id="SM01152">
    <property type="entry name" value="DUF167"/>
    <property type="match status" value="1"/>
</dbReference>
<dbReference type="NCBIfam" id="TIGR00251">
    <property type="entry name" value="DUF167 family protein"/>
    <property type="match status" value="1"/>
</dbReference>
<comment type="similarity">
    <text evidence="1 2">Belongs to the UPF0235 family.</text>
</comment>
<protein>
    <recommendedName>
        <fullName evidence="2">UPF0235 protein FRZ44_50450</fullName>
    </recommendedName>
</protein>
<reference evidence="3 4" key="1">
    <citation type="submission" date="2019-08" db="EMBL/GenBank/DDBJ databases">
        <title>Hyperibacter terrae gen. nov., sp. nov. and Hyperibacter viscosus sp. nov., two new members in the family Rhodospirillaceae isolated from the rhizosphere of Hypericum perforatum.</title>
        <authorList>
            <person name="Noviana Z."/>
        </authorList>
    </citation>
    <scope>NUCLEOTIDE SEQUENCE [LARGE SCALE GENOMIC DNA]</scope>
    <source>
        <strain evidence="3 4">R5913</strain>
    </source>
</reference>
<organism evidence="3 4">
    <name type="scientific">Hypericibacter terrae</name>
    <dbReference type="NCBI Taxonomy" id="2602015"/>
    <lineage>
        <taxon>Bacteria</taxon>
        <taxon>Pseudomonadati</taxon>
        <taxon>Pseudomonadota</taxon>
        <taxon>Alphaproteobacteria</taxon>
        <taxon>Rhodospirillales</taxon>
        <taxon>Dongiaceae</taxon>
        <taxon>Hypericibacter</taxon>
    </lineage>
</organism>
<evidence type="ECO:0000256" key="1">
    <source>
        <dbReference type="ARBA" id="ARBA00010364"/>
    </source>
</evidence>
<evidence type="ECO:0000313" key="4">
    <source>
        <dbReference type="Proteomes" id="UP000326202"/>
    </source>
</evidence>
<dbReference type="Proteomes" id="UP000326202">
    <property type="component" value="Chromosome"/>
</dbReference>
<dbReference type="RefSeq" id="WP_151179769.1">
    <property type="nucleotide sequence ID" value="NZ_CP042906.1"/>
</dbReference>
<proteinExistence type="inferred from homology"/>
<dbReference type="HAMAP" id="MF_00634">
    <property type="entry name" value="UPF0235"/>
    <property type="match status" value="1"/>
</dbReference>
<dbReference type="InterPro" id="IPR003746">
    <property type="entry name" value="DUF167"/>
</dbReference>
<dbReference type="KEGG" id="htq:FRZ44_50450"/>
<evidence type="ECO:0000313" key="3">
    <source>
        <dbReference type="EMBL" id="QEX19730.1"/>
    </source>
</evidence>
<evidence type="ECO:0000256" key="2">
    <source>
        <dbReference type="HAMAP-Rule" id="MF_00634"/>
    </source>
</evidence>
<accession>A0A5J6MUH5</accession>
<dbReference type="EMBL" id="CP042906">
    <property type="protein sequence ID" value="QEX19730.1"/>
    <property type="molecule type" value="Genomic_DNA"/>
</dbReference>
<keyword evidence="4" id="KW-1185">Reference proteome</keyword>
<name>A0A5J6MUH5_9PROT</name>
<dbReference type="OrthoDB" id="9801972at2"/>
<dbReference type="Pfam" id="PF02594">
    <property type="entry name" value="DUF167"/>
    <property type="match status" value="1"/>
</dbReference>
<dbReference type="Gene3D" id="3.30.1200.10">
    <property type="entry name" value="YggU-like"/>
    <property type="match status" value="1"/>
</dbReference>
<dbReference type="AlphaFoldDB" id="A0A5J6MUH5"/>
<dbReference type="InterPro" id="IPR036591">
    <property type="entry name" value="YggU-like_sf"/>
</dbReference>
<gene>
    <name evidence="3" type="ORF">FRZ44_50450</name>
</gene>
<sequence length="114" mass="12325">MPRPFAAVSDGLRLRVRLTPKARRSAIDGLMAEADGSVVLKVAVTAVPEKGRANEALIELLAKEWRIARSSITLESGATDRRKLLHLAGDPMALEALLTAWLAHHGDKTHGTKI</sequence>
<dbReference type="SUPFAM" id="SSF69786">
    <property type="entry name" value="YggU-like"/>
    <property type="match status" value="1"/>
</dbReference>